<gene>
    <name evidence="6" type="ORF">HJG54_24710</name>
</gene>
<reference evidence="6" key="1">
    <citation type="submission" date="2020-05" db="EMBL/GenBank/DDBJ databases">
        <authorList>
            <person name="Zhu T."/>
            <person name="Keshari N."/>
            <person name="Lu X."/>
        </authorList>
    </citation>
    <scope>NUCLEOTIDE SEQUENCE</scope>
    <source>
        <strain evidence="6">NK1-12</strain>
    </source>
</reference>
<dbReference type="InterPro" id="IPR015868">
    <property type="entry name" value="Glutaminase"/>
</dbReference>
<dbReference type="EC" id="3.5.1.2" evidence="3"/>
<dbReference type="Pfam" id="PF04960">
    <property type="entry name" value="Glutaminase"/>
    <property type="match status" value="1"/>
</dbReference>
<evidence type="ECO:0000256" key="2">
    <source>
        <dbReference type="ARBA" id="ARBA00011881"/>
    </source>
</evidence>
<dbReference type="SUPFAM" id="SSF56601">
    <property type="entry name" value="beta-lactamase/transpeptidase-like"/>
    <property type="match status" value="1"/>
</dbReference>
<dbReference type="GO" id="GO:0004359">
    <property type="term" value="F:glutaminase activity"/>
    <property type="evidence" value="ECO:0007669"/>
    <property type="project" value="UniProtKB-EC"/>
</dbReference>
<evidence type="ECO:0000256" key="4">
    <source>
        <dbReference type="ARBA" id="ARBA00022801"/>
    </source>
</evidence>
<dbReference type="PANTHER" id="PTHR12544:SF29">
    <property type="entry name" value="GLUTAMINASE"/>
    <property type="match status" value="1"/>
</dbReference>
<dbReference type="GO" id="GO:0006543">
    <property type="term" value="P:L-glutamine catabolic process"/>
    <property type="evidence" value="ECO:0007669"/>
    <property type="project" value="TreeGrafter"/>
</dbReference>
<keyword evidence="4" id="KW-0378">Hydrolase</keyword>
<evidence type="ECO:0000256" key="5">
    <source>
        <dbReference type="ARBA" id="ARBA00049534"/>
    </source>
</evidence>
<organism evidence="6">
    <name type="scientific">Leptolyngbya sp. NK1-12</name>
    <dbReference type="NCBI Taxonomy" id="2547451"/>
    <lineage>
        <taxon>Bacteria</taxon>
        <taxon>Bacillati</taxon>
        <taxon>Cyanobacteriota</taxon>
        <taxon>Cyanophyceae</taxon>
        <taxon>Leptolyngbyales</taxon>
        <taxon>Leptolyngbyaceae</taxon>
        <taxon>Leptolyngbya group</taxon>
        <taxon>Leptolyngbya</taxon>
    </lineage>
</organism>
<dbReference type="PANTHER" id="PTHR12544">
    <property type="entry name" value="GLUTAMINASE"/>
    <property type="match status" value="1"/>
</dbReference>
<dbReference type="AlphaFoldDB" id="A0AA96WI32"/>
<sequence length="306" mass="32591">MPPLTSLSATQLATYAQIAQAQAIKGKVIGRIDPLASANPNELAVYICSEHHSSSYGNTACRFPLMSVIKPFSLLFLLHHCGTDSVRQWVGMQPSDMPFNSLEQLRADQGFPRNPMINSGAIALADKLPGTTATERCTALCQWLNQQANVTLRLDATVLTAVRQSDRSANLALVDYLAACNVLHNPSLALDTYEQICCLSGQVADLVQLGQLLAGTAQPAQPLLPQHRQIVNAVMLTCGLYATSGRYAVEIGLPLKSGISGALLAVVPRQGAIACYSPALDDIGNPVAALALVQQLSQDLQLSVFS</sequence>
<comment type="subunit">
    <text evidence="2">Homotetramer.</text>
</comment>
<comment type="similarity">
    <text evidence="1">Belongs to the glutaminase family.</text>
</comment>
<dbReference type="GO" id="GO:0006537">
    <property type="term" value="P:glutamate biosynthetic process"/>
    <property type="evidence" value="ECO:0007669"/>
    <property type="project" value="TreeGrafter"/>
</dbReference>
<dbReference type="RefSeq" id="WP_316431886.1">
    <property type="nucleotide sequence ID" value="NZ_CP053586.1"/>
</dbReference>
<accession>A0AA96WI32</accession>
<evidence type="ECO:0000256" key="3">
    <source>
        <dbReference type="ARBA" id="ARBA00012918"/>
    </source>
</evidence>
<dbReference type="Gene3D" id="3.40.710.10">
    <property type="entry name" value="DD-peptidase/beta-lactamase superfamily"/>
    <property type="match status" value="1"/>
</dbReference>
<comment type="catalytic activity">
    <reaction evidence="5">
        <text>L-glutamine + H2O = L-glutamate + NH4(+)</text>
        <dbReference type="Rhea" id="RHEA:15889"/>
        <dbReference type="ChEBI" id="CHEBI:15377"/>
        <dbReference type="ChEBI" id="CHEBI:28938"/>
        <dbReference type="ChEBI" id="CHEBI:29985"/>
        <dbReference type="ChEBI" id="CHEBI:58359"/>
        <dbReference type="EC" id="3.5.1.2"/>
    </reaction>
</comment>
<protein>
    <recommendedName>
        <fullName evidence="3">glutaminase</fullName>
        <ecNumber evidence="3">3.5.1.2</ecNumber>
    </recommendedName>
</protein>
<name>A0AA96WI32_9CYAN</name>
<evidence type="ECO:0000313" key="6">
    <source>
        <dbReference type="EMBL" id="WNZ25723.1"/>
    </source>
</evidence>
<dbReference type="InterPro" id="IPR012338">
    <property type="entry name" value="Beta-lactam/transpept-like"/>
</dbReference>
<evidence type="ECO:0000256" key="1">
    <source>
        <dbReference type="ARBA" id="ARBA00011076"/>
    </source>
</evidence>
<dbReference type="EMBL" id="CP053586">
    <property type="protein sequence ID" value="WNZ25723.1"/>
    <property type="molecule type" value="Genomic_DNA"/>
</dbReference>
<proteinExistence type="inferred from homology"/>